<dbReference type="Gene3D" id="2.40.420.20">
    <property type="match status" value="1"/>
</dbReference>
<comment type="caution">
    <text evidence="7">The sequence shown here is derived from an EMBL/GenBank/DDBJ whole genome shotgun (WGS) entry which is preliminary data.</text>
</comment>
<dbReference type="InterPro" id="IPR058791">
    <property type="entry name" value="3HB_CusB"/>
</dbReference>
<evidence type="ECO:0000259" key="4">
    <source>
        <dbReference type="Pfam" id="PF25869"/>
    </source>
</evidence>
<feature type="domain" description="Heavy metal binding" evidence="3">
    <location>
        <begin position="57"/>
        <end position="81"/>
    </location>
</feature>
<keyword evidence="2" id="KW-0472">Membrane</keyword>
<dbReference type="PANTHER" id="PTHR30097">
    <property type="entry name" value="CATION EFFLUX SYSTEM PROTEIN CUSB"/>
    <property type="match status" value="1"/>
</dbReference>
<feature type="domain" description="CusB-like barrel-sandwich hybrid" evidence="5">
    <location>
        <begin position="140"/>
        <end position="236"/>
    </location>
</feature>
<keyword evidence="2" id="KW-1133">Transmembrane helix</keyword>
<gene>
    <name evidence="7" type="ORF">A5893_04040</name>
</gene>
<evidence type="ECO:0000259" key="3">
    <source>
        <dbReference type="Pfam" id="PF19335"/>
    </source>
</evidence>
<dbReference type="Gene3D" id="6.10.140.730">
    <property type="match status" value="1"/>
</dbReference>
<dbReference type="Pfam" id="PF25869">
    <property type="entry name" value="3HB_CusB"/>
    <property type="match status" value="1"/>
</dbReference>
<feature type="domain" description="CzcB-like C-terminal circularly permuted SH3-like" evidence="6">
    <location>
        <begin position="360"/>
        <end position="417"/>
    </location>
</feature>
<evidence type="ECO:0000313" key="7">
    <source>
        <dbReference type="EMBL" id="OAQ42291.1"/>
    </source>
</evidence>
<sequence length="426" mass="48490">MKKQNLVKQEIRNIEQRCKRTAHLLFFNFYFLVLILFTACQQKNKKEVIGTETEKTYTCSMHPQIIENHPGTCPICKMDLVLRHQDEVKMEVDASLINLIQPTNETIISNIKTFKVTEQNFGDSLMLNGKVTYNTNNLKTMSSRVGGRVEKLYVKYNFQKVSKGQKIMEIYSPELAAAQQELLYLLAKGDVELLANAKTKLRLLGVEETQINQIIKSKKVNYHIPVYSNSSGYIMDTALSTENDNNSKSMQTENTAITLKEGAYINTGDVIFKVFNDTQLWGEFYVNPNEAVSIKKNQLINITSSDKKITAKIDLIQPYYNEGQNYSVLRVYLNNANQAFKIGEILTGKISFASQKGLWIPNSAVYRLGNRNIVFIKQKNVLKAKEVEFSANSDSNYLISKGLKLNDEIAENASYLIDTESFIKIN</sequence>
<evidence type="ECO:0000259" key="6">
    <source>
        <dbReference type="Pfam" id="PF25975"/>
    </source>
</evidence>
<dbReference type="GO" id="GO:0046914">
    <property type="term" value="F:transition metal ion binding"/>
    <property type="evidence" value="ECO:0007669"/>
    <property type="project" value="TreeGrafter"/>
</dbReference>
<dbReference type="Pfam" id="PF25919">
    <property type="entry name" value="BSH_CusB"/>
    <property type="match status" value="1"/>
</dbReference>
<evidence type="ECO:0000256" key="2">
    <source>
        <dbReference type="SAM" id="Phobius"/>
    </source>
</evidence>
<keyword evidence="8" id="KW-1185">Reference proteome</keyword>
<dbReference type="GO" id="GO:0060003">
    <property type="term" value="P:copper ion export"/>
    <property type="evidence" value="ECO:0007669"/>
    <property type="project" value="TreeGrafter"/>
</dbReference>
<evidence type="ECO:0000259" key="5">
    <source>
        <dbReference type="Pfam" id="PF25919"/>
    </source>
</evidence>
<dbReference type="Pfam" id="PF19335">
    <property type="entry name" value="HMBD"/>
    <property type="match status" value="1"/>
</dbReference>
<accession>A0A179DML5</accession>
<protein>
    <submittedName>
        <fullName evidence="7">Uncharacterized protein</fullName>
    </submittedName>
</protein>
<dbReference type="InterPro" id="IPR058649">
    <property type="entry name" value="CzcB_C"/>
</dbReference>
<evidence type="ECO:0000313" key="8">
    <source>
        <dbReference type="Proteomes" id="UP000078459"/>
    </source>
</evidence>
<dbReference type="Pfam" id="PF25975">
    <property type="entry name" value="CzcB_C"/>
    <property type="match status" value="1"/>
</dbReference>
<dbReference type="STRING" id="1826909.A5893_04040"/>
<dbReference type="Proteomes" id="UP000078459">
    <property type="component" value="Unassembled WGS sequence"/>
</dbReference>
<dbReference type="InterPro" id="IPR051909">
    <property type="entry name" value="MFP_Cation_Efflux"/>
</dbReference>
<dbReference type="AlphaFoldDB" id="A0A179DML5"/>
<dbReference type="EMBL" id="LWHJ01000011">
    <property type="protein sequence ID" value="OAQ42291.1"/>
    <property type="molecule type" value="Genomic_DNA"/>
</dbReference>
<keyword evidence="1" id="KW-0813">Transport</keyword>
<feature type="domain" description="CusB-like three alpha-helical bundle" evidence="4">
    <location>
        <begin position="174"/>
        <end position="221"/>
    </location>
</feature>
<evidence type="ECO:0000256" key="1">
    <source>
        <dbReference type="ARBA" id="ARBA00022448"/>
    </source>
</evidence>
<name>A0A179DML5_9SPHI</name>
<keyword evidence="2" id="KW-0812">Transmembrane</keyword>
<dbReference type="InterPro" id="IPR045800">
    <property type="entry name" value="HMBD"/>
</dbReference>
<reference evidence="7 8" key="2">
    <citation type="submission" date="2016-06" db="EMBL/GenBank/DDBJ databases">
        <title>Pedobacter psychrophilus sp. nov., isolated from Antarctic fragmentary rock.</title>
        <authorList>
            <person name="Svec P."/>
        </authorList>
    </citation>
    <scope>NUCLEOTIDE SEQUENCE [LARGE SCALE GENOMIC DNA]</scope>
    <source>
        <strain evidence="7 8">CCM 8644</strain>
    </source>
</reference>
<reference evidence="7 8" key="1">
    <citation type="submission" date="2016-04" db="EMBL/GenBank/DDBJ databases">
        <authorList>
            <person name="Evans L.H."/>
            <person name="Alamgir A."/>
            <person name="Owens N."/>
            <person name="Weber N.D."/>
            <person name="Virtaneva K."/>
            <person name="Barbian K."/>
            <person name="Babar A."/>
            <person name="Rosenke K."/>
        </authorList>
    </citation>
    <scope>NUCLEOTIDE SEQUENCE [LARGE SCALE GENOMIC DNA]</scope>
    <source>
        <strain evidence="7 8">CCM 8644</strain>
    </source>
</reference>
<dbReference type="GO" id="GO:0015679">
    <property type="term" value="P:plasma membrane copper ion transport"/>
    <property type="evidence" value="ECO:0007669"/>
    <property type="project" value="TreeGrafter"/>
</dbReference>
<dbReference type="PANTHER" id="PTHR30097:SF15">
    <property type="entry name" value="CATION EFFLUX SYSTEM PROTEIN CUSB"/>
    <property type="match status" value="1"/>
</dbReference>
<dbReference type="GO" id="GO:0030288">
    <property type="term" value="C:outer membrane-bounded periplasmic space"/>
    <property type="evidence" value="ECO:0007669"/>
    <property type="project" value="TreeGrafter"/>
</dbReference>
<feature type="transmembrane region" description="Helical" evidence="2">
    <location>
        <begin position="21"/>
        <end position="39"/>
    </location>
</feature>
<dbReference type="InterPro" id="IPR058790">
    <property type="entry name" value="BSH_CusB"/>
</dbReference>
<proteinExistence type="predicted"/>
<organism evidence="7 8">
    <name type="scientific">Pedobacter psychrophilus</name>
    <dbReference type="NCBI Taxonomy" id="1826909"/>
    <lineage>
        <taxon>Bacteria</taxon>
        <taxon>Pseudomonadati</taxon>
        <taxon>Bacteroidota</taxon>
        <taxon>Sphingobacteriia</taxon>
        <taxon>Sphingobacteriales</taxon>
        <taxon>Sphingobacteriaceae</taxon>
        <taxon>Pedobacter</taxon>
    </lineage>
</organism>
<dbReference type="RefSeq" id="WP_198342258.1">
    <property type="nucleotide sequence ID" value="NZ_LWHJ01000011.1"/>
</dbReference>